<proteinExistence type="predicted"/>
<reference evidence="10 12" key="2">
    <citation type="submission" date="2019-12" db="EMBL/GenBank/DDBJ databases">
        <title>Chromosome-level assembly of the Caenorhabditis remanei genome.</title>
        <authorList>
            <person name="Teterina A.A."/>
            <person name="Willis J.H."/>
            <person name="Phillips P.C."/>
        </authorList>
    </citation>
    <scope>NUCLEOTIDE SEQUENCE [LARGE SCALE GENOMIC DNA]</scope>
    <source>
        <strain evidence="10 12">PX506</strain>
        <tissue evidence="10">Whole organism</tissue>
    </source>
</reference>
<dbReference type="HOGENOM" id="CLU_530214_0_0_1"/>
<accession>E3MMY6</accession>
<evidence type="ECO:0000256" key="5">
    <source>
        <dbReference type="ARBA" id="ARBA00023242"/>
    </source>
</evidence>
<keyword evidence="2 7" id="KW-0812">Transmembrane</keyword>
<feature type="compositionally biased region" description="Polar residues" evidence="6">
    <location>
        <begin position="196"/>
        <end position="206"/>
    </location>
</feature>
<organism evidence="11">
    <name type="scientific">Caenorhabditis remanei</name>
    <name type="common">Caenorhabditis vulgaris</name>
    <dbReference type="NCBI Taxonomy" id="31234"/>
    <lineage>
        <taxon>Eukaryota</taxon>
        <taxon>Metazoa</taxon>
        <taxon>Ecdysozoa</taxon>
        <taxon>Nematoda</taxon>
        <taxon>Chromadorea</taxon>
        <taxon>Rhabditida</taxon>
        <taxon>Rhabditina</taxon>
        <taxon>Rhabditomorpha</taxon>
        <taxon>Rhabditoidea</taxon>
        <taxon>Rhabditidae</taxon>
        <taxon>Peloderinae</taxon>
        <taxon>Caenorhabditis</taxon>
    </lineage>
</organism>
<dbReference type="GO" id="GO:0030514">
    <property type="term" value="P:negative regulation of BMP signaling pathway"/>
    <property type="evidence" value="ECO:0007669"/>
    <property type="project" value="TreeGrafter"/>
</dbReference>
<feature type="transmembrane region" description="Helical" evidence="7">
    <location>
        <begin position="473"/>
        <end position="496"/>
    </location>
</feature>
<dbReference type="RefSeq" id="XP_003102505.1">
    <property type="nucleotide sequence ID" value="XM_003102457.1"/>
</dbReference>
<dbReference type="GO" id="GO:0006998">
    <property type="term" value="P:nuclear envelope organization"/>
    <property type="evidence" value="ECO:0007669"/>
    <property type="project" value="TreeGrafter"/>
</dbReference>
<dbReference type="CDD" id="cd12940">
    <property type="entry name" value="LEM_LAP2_LEMD1"/>
    <property type="match status" value="1"/>
</dbReference>
<feature type="compositionally biased region" description="Acidic residues" evidence="6">
    <location>
        <begin position="210"/>
        <end position="224"/>
    </location>
</feature>
<comment type="subcellular location">
    <subcellularLocation>
        <location evidence="1">Nucleus inner membrane</location>
        <topology evidence="1">Multi-pass membrane protein</topology>
    </subcellularLocation>
</comment>
<dbReference type="OMA" id="ECAVWKW"/>
<keyword evidence="3 7" id="KW-1133">Transmembrane helix</keyword>
<sequence length="599" mass="65658">MGIQDANALCEAVLGFNDVVEKVCKSVVEDILGELYTQLKKFEPDHSACTHLHLCDACIVPGFYTEAPTQLPNIQHKQEVDAATLIRGIAKLHHLAFKKLTMVDVEKMSDAELRAELTSLGANVGPVTGTTRSLYEKKLKKLIAGGAKTPARPTPSASVVAKSVPKTTQKAVPKSPSRKPEKTPDTSRRSIPRAAANSTINSTFNRSEVEEMSDSDDGQEDEEILSPKSRQASFRSTDTTTSSVGRGRPVSSTPTKKMSPINKPSPFTTSSAARISSTKTTINTTTRIPTTPKSVHVPVPGLITDFTPSFATFGSDRPGATPPRKSIYASKVTKGLHDLGNTTGEEDDDDFEGQESSRIIYKSEEPSKGIVKNAWNKVLGYGFNASKVPGESYDLRAGSSRVRVQKNPRTGKVTVKQSNIFNDAIWVALYAIIILFVVLVIAYALTTHQPKTANLAGYWGVLKAAGRDSINFFYNYAILPIATLGILVIIGAGIYLGHRKYKEQKEIEENKLYDLIENITDLIKASNAEGDEYLSQPHVRDLMFPPAKRRAAEMTRWEKAVEFIDTNESRVATDVLVLPSGNECAVWKWVGNKSTQKRW</sequence>
<dbReference type="Proteomes" id="UP000483820">
    <property type="component" value="Chromosome II"/>
</dbReference>
<evidence type="ECO:0000313" key="9">
    <source>
        <dbReference type="EMBL" id="EFP05190.1"/>
    </source>
</evidence>
<keyword evidence="5" id="KW-0539">Nucleus</keyword>
<evidence type="ECO:0000259" key="8">
    <source>
        <dbReference type="PROSITE" id="PS50954"/>
    </source>
</evidence>
<keyword evidence="4 7" id="KW-0472">Membrane</keyword>
<dbReference type="InterPro" id="IPR003887">
    <property type="entry name" value="LEM_dom"/>
</dbReference>
<evidence type="ECO:0000313" key="11">
    <source>
        <dbReference type="Proteomes" id="UP000008281"/>
    </source>
</evidence>
<keyword evidence="11" id="KW-1185">Reference proteome</keyword>
<dbReference type="GO" id="GO:0005637">
    <property type="term" value="C:nuclear inner membrane"/>
    <property type="evidence" value="ECO:0007669"/>
    <property type="project" value="UniProtKB-SubCell"/>
</dbReference>
<evidence type="ECO:0000313" key="12">
    <source>
        <dbReference type="Proteomes" id="UP000483820"/>
    </source>
</evidence>
<dbReference type="Gene3D" id="1.10.10.1180">
    <property type="entry name" value="MAN1, winged-helix domain"/>
    <property type="match status" value="1"/>
</dbReference>
<dbReference type="OrthoDB" id="118234at2759"/>
<protein>
    <submittedName>
        <fullName evidence="9">CRE-LEM-2 protein</fullName>
    </submittedName>
</protein>
<dbReference type="PROSITE" id="PS50954">
    <property type="entry name" value="LEM"/>
    <property type="match status" value="1"/>
</dbReference>
<feature type="compositionally biased region" description="Basic and acidic residues" evidence="6">
    <location>
        <begin position="178"/>
        <end position="188"/>
    </location>
</feature>
<dbReference type="GeneID" id="9797779"/>
<feature type="region of interest" description="Disordered" evidence="6">
    <location>
        <begin position="146"/>
        <end position="275"/>
    </location>
</feature>
<dbReference type="Proteomes" id="UP000008281">
    <property type="component" value="Unassembled WGS sequence"/>
</dbReference>
<dbReference type="InterPro" id="IPR052277">
    <property type="entry name" value="INM_ESCRT-Associated"/>
</dbReference>
<dbReference type="FunCoup" id="E3MMY6">
    <property type="interactions" value="73"/>
</dbReference>
<dbReference type="FunFam" id="1.10.720.40:FF:000001">
    <property type="entry name" value="LEM domain containing 2, isoform CRA_a"/>
    <property type="match status" value="1"/>
</dbReference>
<name>E3MMY6_CAERE</name>
<dbReference type="PANTHER" id="PTHR13428">
    <property type="entry name" value="INNER NUCLEAR MEMBRANE PROTEIN MAN1 LEM DOMAIN CONTAINING PROTEIN"/>
    <property type="match status" value="1"/>
</dbReference>
<dbReference type="Pfam" id="PF03020">
    <property type="entry name" value="LEM"/>
    <property type="match status" value="1"/>
</dbReference>
<evidence type="ECO:0000256" key="6">
    <source>
        <dbReference type="SAM" id="MobiDB-lite"/>
    </source>
</evidence>
<evidence type="ECO:0000256" key="2">
    <source>
        <dbReference type="ARBA" id="ARBA00022692"/>
    </source>
</evidence>
<evidence type="ECO:0000256" key="3">
    <source>
        <dbReference type="ARBA" id="ARBA00022989"/>
    </source>
</evidence>
<dbReference type="GO" id="GO:0031490">
    <property type="term" value="F:chromatin DNA binding"/>
    <property type="evidence" value="ECO:0007669"/>
    <property type="project" value="TreeGrafter"/>
</dbReference>
<dbReference type="InterPro" id="IPR041885">
    <property type="entry name" value="MAN1_winged_helix_dom"/>
</dbReference>
<evidence type="ECO:0000256" key="7">
    <source>
        <dbReference type="SAM" id="Phobius"/>
    </source>
</evidence>
<feature type="domain" description="LEM" evidence="8">
    <location>
        <begin position="102"/>
        <end position="146"/>
    </location>
</feature>
<gene>
    <name evidence="9" type="primary">Cre-lem-2</name>
    <name evidence="9" type="ORF">CRE_04043</name>
    <name evidence="10" type="ORF">GCK72_005745</name>
</gene>
<evidence type="ECO:0000256" key="4">
    <source>
        <dbReference type="ARBA" id="ARBA00023136"/>
    </source>
</evidence>
<dbReference type="InterPro" id="IPR011015">
    <property type="entry name" value="LEM/LEM-like_dom_sf"/>
</dbReference>
<dbReference type="STRING" id="31234.E3MMY6"/>
<dbReference type="PANTHER" id="PTHR13428:SF12">
    <property type="entry name" value="INNER NUCLEAR MEMBRANE PROTEIN MAN1"/>
    <property type="match status" value="1"/>
</dbReference>
<dbReference type="eggNOG" id="KOG0147">
    <property type="taxonomic scope" value="Eukaryota"/>
</dbReference>
<feature type="compositionally biased region" description="Polar residues" evidence="6">
    <location>
        <begin position="228"/>
        <end position="256"/>
    </location>
</feature>
<evidence type="ECO:0000256" key="1">
    <source>
        <dbReference type="ARBA" id="ARBA00004473"/>
    </source>
</evidence>
<dbReference type="Gene3D" id="1.10.720.40">
    <property type="match status" value="1"/>
</dbReference>
<dbReference type="EMBL" id="WUAV01000002">
    <property type="protein sequence ID" value="KAF1765792.1"/>
    <property type="molecule type" value="Genomic_DNA"/>
</dbReference>
<evidence type="ECO:0000313" key="10">
    <source>
        <dbReference type="EMBL" id="KAF1765792.1"/>
    </source>
</evidence>
<feature type="transmembrane region" description="Helical" evidence="7">
    <location>
        <begin position="424"/>
        <end position="445"/>
    </location>
</feature>
<dbReference type="SUPFAM" id="SSF63451">
    <property type="entry name" value="LEM domain"/>
    <property type="match status" value="1"/>
</dbReference>
<dbReference type="KEGG" id="crq:GCK72_005745"/>
<dbReference type="AlphaFoldDB" id="E3MMY6"/>
<dbReference type="CTD" id="9797779"/>
<dbReference type="EMBL" id="DS268458">
    <property type="protein sequence ID" value="EFP05190.1"/>
    <property type="molecule type" value="Genomic_DNA"/>
</dbReference>
<dbReference type="SMART" id="SM00540">
    <property type="entry name" value="LEM"/>
    <property type="match status" value="1"/>
</dbReference>
<reference evidence="9" key="1">
    <citation type="submission" date="2007-07" db="EMBL/GenBank/DDBJ databases">
        <title>PCAP assembly of the Caenorhabditis remanei genome.</title>
        <authorList>
            <consortium name="The Caenorhabditis remanei Sequencing Consortium"/>
            <person name="Wilson R.K."/>
        </authorList>
    </citation>
    <scope>NUCLEOTIDE SEQUENCE [LARGE SCALE GENOMIC DNA]</scope>
    <source>
        <strain evidence="9">PB4641</strain>
    </source>
</reference>